<organism evidence="2 3">
    <name type="scientific">Oceanobacillus kimchii</name>
    <dbReference type="NCBI Taxonomy" id="746691"/>
    <lineage>
        <taxon>Bacteria</taxon>
        <taxon>Bacillati</taxon>
        <taxon>Bacillota</taxon>
        <taxon>Bacilli</taxon>
        <taxon>Bacillales</taxon>
        <taxon>Bacillaceae</taxon>
        <taxon>Oceanobacillus</taxon>
    </lineage>
</organism>
<dbReference type="SUPFAM" id="SSF51556">
    <property type="entry name" value="Metallo-dependent hydrolases"/>
    <property type="match status" value="1"/>
</dbReference>
<evidence type="ECO:0000313" key="2">
    <source>
        <dbReference type="EMBL" id="GLO65785.1"/>
    </source>
</evidence>
<dbReference type="Proteomes" id="UP001275436">
    <property type="component" value="Unassembled WGS sequence"/>
</dbReference>
<feature type="domain" description="Amidohydrolase 3" evidence="1">
    <location>
        <begin position="49"/>
        <end position="527"/>
    </location>
</feature>
<dbReference type="InterPro" id="IPR011059">
    <property type="entry name" value="Metal-dep_hydrolase_composite"/>
</dbReference>
<dbReference type="CDD" id="cd01300">
    <property type="entry name" value="YtcJ_like"/>
    <property type="match status" value="1"/>
</dbReference>
<dbReference type="Gene3D" id="3.20.20.140">
    <property type="entry name" value="Metal-dependent hydrolases"/>
    <property type="match status" value="1"/>
</dbReference>
<dbReference type="InterPro" id="IPR033932">
    <property type="entry name" value="YtcJ-like"/>
</dbReference>
<reference evidence="2 3" key="1">
    <citation type="submission" date="2023-02" db="EMBL/GenBank/DDBJ databases">
        <title>Oceanobacillus kimchii IFOP_LL358 isolated form Alexandrium catenella lab strain.</title>
        <authorList>
            <person name="Gajardo G."/>
            <person name="Ueki S."/>
            <person name="Maruyama F."/>
        </authorList>
    </citation>
    <scope>NUCLEOTIDE SEQUENCE [LARGE SCALE GENOMIC DNA]</scope>
    <source>
        <strain evidence="2 3">IFOP_LL358</strain>
    </source>
</reference>
<comment type="caution">
    <text evidence="2">The sequence shown here is derived from an EMBL/GenBank/DDBJ whole genome shotgun (WGS) entry which is preliminary data.</text>
</comment>
<accession>A0ABQ5TKY6</accession>
<dbReference type="Gene3D" id="3.10.310.70">
    <property type="match status" value="1"/>
</dbReference>
<keyword evidence="3" id="KW-1185">Reference proteome</keyword>
<protein>
    <submittedName>
        <fullName evidence="2">Amidohydrolase YtcJ</fullName>
    </submittedName>
</protein>
<dbReference type="PANTHER" id="PTHR22642">
    <property type="entry name" value="IMIDAZOLONEPROPIONASE"/>
    <property type="match status" value="1"/>
</dbReference>
<dbReference type="InterPro" id="IPR013108">
    <property type="entry name" value="Amidohydro_3"/>
</dbReference>
<dbReference type="Gene3D" id="2.30.40.10">
    <property type="entry name" value="Urease, subunit C, domain 1"/>
    <property type="match status" value="1"/>
</dbReference>
<evidence type="ECO:0000259" key="1">
    <source>
        <dbReference type="Pfam" id="PF07969"/>
    </source>
</evidence>
<dbReference type="SUPFAM" id="SSF51338">
    <property type="entry name" value="Composite domain of metallo-dependent hydrolases"/>
    <property type="match status" value="1"/>
</dbReference>
<dbReference type="Pfam" id="PF07969">
    <property type="entry name" value="Amidohydro_3"/>
    <property type="match status" value="1"/>
</dbReference>
<name>A0ABQ5TKY6_9BACI</name>
<dbReference type="InterPro" id="IPR032466">
    <property type="entry name" value="Metal_Hydrolase"/>
</dbReference>
<evidence type="ECO:0000313" key="3">
    <source>
        <dbReference type="Proteomes" id="UP001275436"/>
    </source>
</evidence>
<sequence length="531" mass="59695">MIKLYINGVIHTFQSNHPIVEAVAIENNRFKDIGTTKDILLNWKTKSAEIIDLQGLTVTPGLTDSHLHLSMVASKFVDLDVTGVTSKQDMLEFIRRHSHTLKPGEWLVGSGWDENLFSDGGIPTLDELDQVSPLNPLYITRICEHAAVINSKSLEAINYSEDISIPEGGKIIVDSTSGKPTGLILESASTLFQVHIPEKSYETWKDALRKTIEATIQHGITNVHSNDPLYLGGLKQTYELFDELLNKEQLGLRTNLLINHEFLEDLDAMNMYTGYGNDTLQIGAIKIFADGAFGRRTALLREPYHDSPSQYGEAMFSQETLYDIVKKVRNRGMPVAVHTIGDQALINVLDILDQFPPSNFRDRLIHVQVINDNLVKRLASNHRIADIQPRFLASDYPWVKDRLGEERMPRAYAWKTLLDNGVICGGGSDAPVEPMNPLLGIHAAVTRRAPGEDHEGWYKEQKLSMYDAFRLFTEQAAYTTNEEHKKGTIEPGKLADMTVYSNNPFQMNNPDELFQTSIEMTIIGGEIKYSR</sequence>
<proteinExistence type="predicted"/>
<gene>
    <name evidence="2" type="primary">ytcJ</name>
    <name evidence="2" type="ORF">MACH08_15690</name>
</gene>
<dbReference type="EMBL" id="BSKO01000001">
    <property type="protein sequence ID" value="GLO65785.1"/>
    <property type="molecule type" value="Genomic_DNA"/>
</dbReference>
<dbReference type="PANTHER" id="PTHR22642:SF2">
    <property type="entry name" value="PROTEIN LONG AFTER FAR-RED 3"/>
    <property type="match status" value="1"/>
</dbReference>
<dbReference type="RefSeq" id="WP_317957933.1">
    <property type="nucleotide sequence ID" value="NZ_BSKO01000001.1"/>
</dbReference>